<evidence type="ECO:0000256" key="1">
    <source>
        <dbReference type="ARBA" id="ARBA00004123"/>
    </source>
</evidence>
<dbReference type="GO" id="GO:0006260">
    <property type="term" value="P:DNA replication"/>
    <property type="evidence" value="ECO:0007669"/>
    <property type="project" value="UniProtKB-KW"/>
</dbReference>
<dbReference type="InterPro" id="IPR008721">
    <property type="entry name" value="ORC6_cyclin_first"/>
</dbReference>
<keyword evidence="5" id="KW-0539">Nucleus</keyword>
<evidence type="ECO:0000256" key="4">
    <source>
        <dbReference type="ARBA" id="ARBA00023125"/>
    </source>
</evidence>
<keyword evidence="9" id="KW-1185">Reference proteome</keyword>
<dbReference type="Pfam" id="PF05460">
    <property type="entry name" value="ORC6"/>
    <property type="match status" value="1"/>
</dbReference>
<feature type="compositionally biased region" description="Polar residues" evidence="6">
    <location>
        <begin position="41"/>
        <end position="50"/>
    </location>
</feature>
<feature type="region of interest" description="Disordered" evidence="6">
    <location>
        <begin position="35"/>
        <end position="61"/>
    </location>
</feature>
<evidence type="ECO:0000256" key="2">
    <source>
        <dbReference type="ARBA" id="ARBA00010840"/>
    </source>
</evidence>
<evidence type="ECO:0000256" key="6">
    <source>
        <dbReference type="SAM" id="MobiDB-lite"/>
    </source>
</evidence>
<comment type="subcellular location">
    <subcellularLocation>
        <location evidence="1">Nucleus</location>
    </subcellularLocation>
</comment>
<sequence length="148" mass="17497">MRICSNHFVDEDYERNLRYEWLGYQQKRFRSLKKRAVPSKNLPNRENNPSKSDRVQRQIKRQDKKTVEQILKEKQKEFLRILLTKGSVKTLSESAKIVLCLDLSTSFLGISFDKETAIKLSGLKKVGLPEQFTYSRKNTRFRQTIDNI</sequence>
<dbReference type="Proteomes" id="UP001162162">
    <property type="component" value="Unassembled WGS sequence"/>
</dbReference>
<evidence type="ECO:0000313" key="9">
    <source>
        <dbReference type="Proteomes" id="UP001162162"/>
    </source>
</evidence>
<dbReference type="GO" id="GO:0005664">
    <property type="term" value="C:nuclear origin of replication recognition complex"/>
    <property type="evidence" value="ECO:0007669"/>
    <property type="project" value="InterPro"/>
</dbReference>
<reference evidence="8" key="1">
    <citation type="journal article" date="2023" name="Insect Mol. Biol.">
        <title>Genome sequencing provides insights into the evolution of gene families encoding plant cell wall-degrading enzymes in longhorned beetles.</title>
        <authorList>
            <person name="Shin N.R."/>
            <person name="Okamura Y."/>
            <person name="Kirsch R."/>
            <person name="Pauchet Y."/>
        </authorList>
    </citation>
    <scope>NUCLEOTIDE SEQUENCE</scope>
    <source>
        <strain evidence="8">AMC_N1</strain>
    </source>
</reference>
<dbReference type="GO" id="GO:0003677">
    <property type="term" value="F:DNA binding"/>
    <property type="evidence" value="ECO:0007669"/>
    <property type="project" value="UniProtKB-KW"/>
</dbReference>
<evidence type="ECO:0000256" key="5">
    <source>
        <dbReference type="ARBA" id="ARBA00023242"/>
    </source>
</evidence>
<accession>A0AAV8YD92</accession>
<organism evidence="8 9">
    <name type="scientific">Aromia moschata</name>
    <dbReference type="NCBI Taxonomy" id="1265417"/>
    <lineage>
        <taxon>Eukaryota</taxon>
        <taxon>Metazoa</taxon>
        <taxon>Ecdysozoa</taxon>
        <taxon>Arthropoda</taxon>
        <taxon>Hexapoda</taxon>
        <taxon>Insecta</taxon>
        <taxon>Pterygota</taxon>
        <taxon>Neoptera</taxon>
        <taxon>Endopterygota</taxon>
        <taxon>Coleoptera</taxon>
        <taxon>Polyphaga</taxon>
        <taxon>Cucujiformia</taxon>
        <taxon>Chrysomeloidea</taxon>
        <taxon>Cerambycidae</taxon>
        <taxon>Cerambycinae</taxon>
        <taxon>Callichromatini</taxon>
        <taxon>Aromia</taxon>
    </lineage>
</organism>
<evidence type="ECO:0000256" key="3">
    <source>
        <dbReference type="ARBA" id="ARBA00022705"/>
    </source>
</evidence>
<protein>
    <recommendedName>
        <fullName evidence="7">ORC6 first cyclin-like domain-containing protein</fullName>
    </recommendedName>
</protein>
<gene>
    <name evidence="8" type="ORF">NQ318_022770</name>
</gene>
<comment type="similarity">
    <text evidence="2">Belongs to the ORC6 family.</text>
</comment>
<comment type="caution">
    <text evidence="8">The sequence shown here is derived from an EMBL/GenBank/DDBJ whole genome shotgun (WGS) entry which is preliminary data.</text>
</comment>
<dbReference type="EMBL" id="JAPWTK010000121">
    <property type="protein sequence ID" value="KAJ8949257.1"/>
    <property type="molecule type" value="Genomic_DNA"/>
</dbReference>
<evidence type="ECO:0000313" key="8">
    <source>
        <dbReference type="EMBL" id="KAJ8949257.1"/>
    </source>
</evidence>
<dbReference type="AlphaFoldDB" id="A0AAV8YD92"/>
<feature type="domain" description="ORC6 first cyclin-like" evidence="7">
    <location>
        <begin position="67"/>
        <end position="126"/>
    </location>
</feature>
<proteinExistence type="inferred from homology"/>
<feature type="compositionally biased region" description="Basic and acidic residues" evidence="6">
    <location>
        <begin position="51"/>
        <end position="61"/>
    </location>
</feature>
<keyword evidence="4" id="KW-0238">DNA-binding</keyword>
<evidence type="ECO:0000259" key="7">
    <source>
        <dbReference type="Pfam" id="PF05460"/>
    </source>
</evidence>
<name>A0AAV8YD92_9CUCU</name>
<keyword evidence="3" id="KW-0235">DNA replication</keyword>